<dbReference type="NCBIfam" id="TIGR00182">
    <property type="entry name" value="plsX"/>
    <property type="match status" value="1"/>
</dbReference>
<evidence type="ECO:0000256" key="9">
    <source>
        <dbReference type="ARBA" id="ARBA00046608"/>
    </source>
</evidence>
<evidence type="ECO:0000256" key="3">
    <source>
        <dbReference type="ARBA" id="ARBA00022516"/>
    </source>
</evidence>
<evidence type="ECO:0000256" key="1">
    <source>
        <dbReference type="ARBA" id="ARBA00001232"/>
    </source>
</evidence>
<dbReference type="PIRSF" id="PIRSF002465">
    <property type="entry name" value="Phsphlp_syn_PlsX"/>
    <property type="match status" value="1"/>
</dbReference>
<dbReference type="GO" id="GO:0043811">
    <property type="term" value="F:phosphate:acyl-[acyl carrier protein] acyltransferase activity"/>
    <property type="evidence" value="ECO:0007669"/>
    <property type="project" value="UniProtKB-UniRule"/>
</dbReference>
<dbReference type="GO" id="GO:0005737">
    <property type="term" value="C:cytoplasm"/>
    <property type="evidence" value="ECO:0007669"/>
    <property type="project" value="UniProtKB-SubCell"/>
</dbReference>
<proteinExistence type="inferred from homology"/>
<dbReference type="EMBL" id="DVOC01000015">
    <property type="protein sequence ID" value="HIU90513.1"/>
    <property type="molecule type" value="Genomic_DNA"/>
</dbReference>
<evidence type="ECO:0000256" key="7">
    <source>
        <dbReference type="ARBA" id="ARBA00023264"/>
    </source>
</evidence>
<evidence type="ECO:0000256" key="8">
    <source>
        <dbReference type="ARBA" id="ARBA00024069"/>
    </source>
</evidence>
<comment type="pathway">
    <text evidence="10">Lipid metabolism; phospholipid metabolism.</text>
</comment>
<keyword evidence="7 10" id="KW-1208">Phospholipid metabolism</keyword>
<dbReference type="InterPro" id="IPR003664">
    <property type="entry name" value="FA_synthesis"/>
</dbReference>
<comment type="function">
    <text evidence="10">Catalyzes the reversible formation of acyl-phosphate (acyl-PO(4)) from acyl-[acyl-carrier-protein] (acyl-ACP). This enzyme utilizes acyl-ACP as fatty acyl donor, but not acyl-CoA.</text>
</comment>
<keyword evidence="4 10" id="KW-0808">Transferase</keyword>
<dbReference type="Pfam" id="PF02504">
    <property type="entry name" value="FA_synthesis"/>
    <property type="match status" value="1"/>
</dbReference>
<accession>A0A9D1MWY5</accession>
<comment type="catalytic activity">
    <reaction evidence="1 10">
        <text>a fatty acyl-[ACP] + phosphate = an acyl phosphate + holo-[ACP]</text>
        <dbReference type="Rhea" id="RHEA:42292"/>
        <dbReference type="Rhea" id="RHEA-COMP:9685"/>
        <dbReference type="Rhea" id="RHEA-COMP:14125"/>
        <dbReference type="ChEBI" id="CHEBI:43474"/>
        <dbReference type="ChEBI" id="CHEBI:59918"/>
        <dbReference type="ChEBI" id="CHEBI:64479"/>
        <dbReference type="ChEBI" id="CHEBI:138651"/>
        <dbReference type="EC" id="2.3.1.274"/>
    </reaction>
</comment>
<dbReference type="Proteomes" id="UP000886852">
    <property type="component" value="Unassembled WGS sequence"/>
</dbReference>
<keyword evidence="2 10" id="KW-0963">Cytoplasm</keyword>
<reference evidence="11" key="1">
    <citation type="submission" date="2020-10" db="EMBL/GenBank/DDBJ databases">
        <authorList>
            <person name="Gilroy R."/>
        </authorList>
    </citation>
    <scope>NUCLEOTIDE SEQUENCE</scope>
    <source>
        <strain evidence="11">ChiHjej12B11-7776</strain>
    </source>
</reference>
<keyword evidence="5 10" id="KW-0443">Lipid metabolism</keyword>
<comment type="subcellular location">
    <subcellularLocation>
        <location evidence="10">Cytoplasm</location>
    </subcellularLocation>
    <text evidence="10">Associated with the membrane possibly through PlsY.</text>
</comment>
<dbReference type="GO" id="GO:0006633">
    <property type="term" value="P:fatty acid biosynthetic process"/>
    <property type="evidence" value="ECO:0007669"/>
    <property type="project" value="UniProtKB-UniRule"/>
</dbReference>
<evidence type="ECO:0000256" key="5">
    <source>
        <dbReference type="ARBA" id="ARBA00023098"/>
    </source>
</evidence>
<dbReference type="EC" id="2.3.1.274" evidence="8 10"/>
<comment type="subunit">
    <text evidence="9 10">Homodimer. Probably interacts with PlsY.</text>
</comment>
<evidence type="ECO:0000256" key="6">
    <source>
        <dbReference type="ARBA" id="ARBA00023209"/>
    </source>
</evidence>
<keyword evidence="3 10" id="KW-0444">Lipid biosynthesis</keyword>
<comment type="similarity">
    <text evidence="10">Belongs to the PlsX family.</text>
</comment>
<dbReference type="AlphaFoldDB" id="A0A9D1MWY5"/>
<dbReference type="PANTHER" id="PTHR30100">
    <property type="entry name" value="FATTY ACID/PHOSPHOLIPID SYNTHESIS PROTEIN PLSX"/>
    <property type="match status" value="1"/>
</dbReference>
<dbReference type="InterPro" id="IPR012281">
    <property type="entry name" value="Phospholipid_synth_PlsX-like"/>
</dbReference>
<comment type="caution">
    <text evidence="11">The sequence shown here is derived from an EMBL/GenBank/DDBJ whole genome shotgun (WGS) entry which is preliminary data.</text>
</comment>
<keyword evidence="11" id="KW-0012">Acyltransferase</keyword>
<dbReference type="GO" id="GO:0008654">
    <property type="term" value="P:phospholipid biosynthetic process"/>
    <property type="evidence" value="ECO:0007669"/>
    <property type="project" value="UniProtKB-KW"/>
</dbReference>
<dbReference type="SUPFAM" id="SSF53659">
    <property type="entry name" value="Isocitrate/Isopropylmalate dehydrogenase-like"/>
    <property type="match status" value="1"/>
</dbReference>
<protein>
    <recommendedName>
        <fullName evidence="8 10">Phosphate acyltransferase</fullName>
        <ecNumber evidence="8 10">2.3.1.274</ecNumber>
    </recommendedName>
    <alternativeName>
        <fullName evidence="10">Acyl-ACP phosphotransacylase</fullName>
    </alternativeName>
    <alternativeName>
        <fullName evidence="10">Acyl-[acyl-carrier-protein]--phosphate acyltransferase</fullName>
    </alternativeName>
    <alternativeName>
        <fullName evidence="10">Phosphate-acyl-ACP acyltransferase</fullName>
    </alternativeName>
</protein>
<dbReference type="Gene3D" id="3.40.718.10">
    <property type="entry name" value="Isopropylmalate Dehydrogenase"/>
    <property type="match status" value="1"/>
</dbReference>
<organism evidence="11 12">
    <name type="scientific">Candidatus Fimimonas merdipullorum</name>
    <dbReference type="NCBI Taxonomy" id="2840822"/>
    <lineage>
        <taxon>Bacteria</taxon>
        <taxon>Pseudomonadati</taxon>
        <taxon>Myxococcota</taxon>
        <taxon>Myxococcia</taxon>
        <taxon>Myxococcales</taxon>
        <taxon>Cystobacterineae</taxon>
        <taxon>Myxococcaceae</taxon>
        <taxon>Myxococcaceae incertae sedis</taxon>
        <taxon>Candidatus Fimimonas</taxon>
    </lineage>
</organism>
<evidence type="ECO:0000313" key="11">
    <source>
        <dbReference type="EMBL" id="HIU90513.1"/>
    </source>
</evidence>
<reference evidence="11" key="2">
    <citation type="journal article" date="2021" name="PeerJ">
        <title>Extensive microbial diversity within the chicken gut microbiome revealed by metagenomics and culture.</title>
        <authorList>
            <person name="Gilroy R."/>
            <person name="Ravi A."/>
            <person name="Getino M."/>
            <person name="Pursley I."/>
            <person name="Horton D.L."/>
            <person name="Alikhan N.F."/>
            <person name="Baker D."/>
            <person name="Gharbi K."/>
            <person name="Hall N."/>
            <person name="Watson M."/>
            <person name="Adriaenssens E.M."/>
            <person name="Foster-Nyarko E."/>
            <person name="Jarju S."/>
            <person name="Secka A."/>
            <person name="Antonio M."/>
            <person name="Oren A."/>
            <person name="Chaudhuri R.R."/>
            <person name="La Ragione R."/>
            <person name="Hildebrand F."/>
            <person name="Pallen M.J."/>
        </authorList>
    </citation>
    <scope>NUCLEOTIDE SEQUENCE</scope>
    <source>
        <strain evidence="11">ChiHjej12B11-7776</strain>
    </source>
</reference>
<gene>
    <name evidence="10 11" type="primary">plsX</name>
    <name evidence="11" type="ORF">IAC72_00665</name>
</gene>
<evidence type="ECO:0000256" key="4">
    <source>
        <dbReference type="ARBA" id="ARBA00022679"/>
    </source>
</evidence>
<evidence type="ECO:0000256" key="10">
    <source>
        <dbReference type="HAMAP-Rule" id="MF_00019"/>
    </source>
</evidence>
<sequence>MIKIVVDAFGGDNSPTVNVCGAVQALKELTDLEIVLVGNQPVLEQLLATEKYDKARLSIVHAPDVISCNDKPTEAIKTKKDSSMSKSFELLRTDESARALVSLGSTGALLAGAVLRVGRIRGVKRPAFCPVLPTTAGGIVGICDSGANVDCDAVYLQQFAIMGSLYLELAYGVKKPKVALLNIGVEEEKGDALRKEVYPLLENTAAVNFVGNMESRNLLSGEFDLVVCDGFAGNVLLKSTEGACLQLMKLLKRSFMSSLRSKLGALLAKKKMYEVKDMMDYNNYGGAVLLGTTKTIVKGHGNSGEKAVYNCIKQAYNMEKNNLCQAIGEEISKLAAQQPQQ</sequence>
<name>A0A9D1MWY5_9BACT</name>
<dbReference type="PANTHER" id="PTHR30100:SF1">
    <property type="entry name" value="PHOSPHATE ACYLTRANSFERASE"/>
    <property type="match status" value="1"/>
</dbReference>
<keyword evidence="6 10" id="KW-0594">Phospholipid biosynthesis</keyword>
<evidence type="ECO:0000256" key="2">
    <source>
        <dbReference type="ARBA" id="ARBA00022490"/>
    </source>
</evidence>
<evidence type="ECO:0000313" key="12">
    <source>
        <dbReference type="Proteomes" id="UP000886852"/>
    </source>
</evidence>
<dbReference type="HAMAP" id="MF_00019">
    <property type="entry name" value="PlsX"/>
    <property type="match status" value="1"/>
</dbReference>